<dbReference type="KEGG" id="nlo:107218435"/>
<comment type="pathway">
    <text evidence="2">Amino-sugar metabolism; N-acetylneuraminate degradation.</text>
</comment>
<dbReference type="GO" id="GO:0008747">
    <property type="term" value="F:N-acetylneuraminate lyase activity"/>
    <property type="evidence" value="ECO:0007669"/>
    <property type="project" value="UniProtKB-EC"/>
</dbReference>
<dbReference type="PANTHER" id="PTHR12128">
    <property type="entry name" value="DIHYDRODIPICOLINATE SYNTHASE"/>
    <property type="match status" value="1"/>
</dbReference>
<evidence type="ECO:0000256" key="11">
    <source>
        <dbReference type="PIRNR" id="PIRNR001365"/>
    </source>
</evidence>
<dbReference type="Proteomes" id="UP000829291">
    <property type="component" value="Chromosome 4"/>
</dbReference>
<evidence type="ECO:0000256" key="7">
    <source>
        <dbReference type="ARBA" id="ARBA00023239"/>
    </source>
</evidence>
<keyword evidence="7 11" id="KW-0456">Lyase</keyword>
<comment type="catalytic activity">
    <reaction evidence="10">
        <text>aceneuramate = aldehydo-N-acetyl-D-mannosamine + pyruvate</text>
        <dbReference type="Rhea" id="RHEA:23296"/>
        <dbReference type="ChEBI" id="CHEBI:15361"/>
        <dbReference type="ChEBI" id="CHEBI:17122"/>
        <dbReference type="ChEBI" id="CHEBI:173083"/>
        <dbReference type="EC" id="4.1.3.3"/>
    </reaction>
</comment>
<dbReference type="Gene3D" id="3.20.20.70">
    <property type="entry name" value="Aldolase class I"/>
    <property type="match status" value="1"/>
</dbReference>
<evidence type="ECO:0000256" key="2">
    <source>
        <dbReference type="ARBA" id="ARBA00004878"/>
    </source>
</evidence>
<dbReference type="PANTHER" id="PTHR12128:SF21">
    <property type="entry name" value="N-ACETYLNEURAMINATE LYASE"/>
    <property type="match status" value="1"/>
</dbReference>
<comment type="subcellular location">
    <subcellularLocation>
        <location evidence="1">Cytoplasm</location>
    </subcellularLocation>
</comment>
<accession>A0A6J0BCA3</accession>
<dbReference type="PIRSF" id="PIRSF001365">
    <property type="entry name" value="DHDPS"/>
    <property type="match status" value="1"/>
</dbReference>
<evidence type="ECO:0000313" key="15">
    <source>
        <dbReference type="RefSeq" id="XP_015511797.1"/>
    </source>
</evidence>
<evidence type="ECO:0000256" key="13">
    <source>
        <dbReference type="PIRSR" id="PIRSR001365-2"/>
    </source>
</evidence>
<sequence>MPRLPFTFRGYVAPVFTPFLNDSTRSLNLSFIPQYAQFLLERGIPGVLVNGSLGEGPSMNVEERKSVLEAWVRAVKSTKQHLMVQIGGGSLPDVLELAKHAEKLGVDSILCLPELYFKPKTPKQLVEYLRIVGQAAPRTPLLYYHVPMFSNVDINMVEFLEAVGNRIPSFVGMKFTSPNLSEATDAMHVNDKEFAIFVATDQTLAGAFVLGHDSAIAGTLNVFGDQLVDIQKASKSGEWKKAQEIQKTVAKSIAAVIQHGHFVETMKVAMALLTPFDMGPPRAPLCPASAEKAAAIKESLKALGYQLSN</sequence>
<dbReference type="OrthoDB" id="191315at2759"/>
<keyword evidence="8" id="KW-0704">Schiff base</keyword>
<dbReference type="InterPro" id="IPR002220">
    <property type="entry name" value="DapA-like"/>
</dbReference>
<evidence type="ECO:0000256" key="12">
    <source>
        <dbReference type="PIRSR" id="PIRSR001365-1"/>
    </source>
</evidence>
<evidence type="ECO:0000256" key="5">
    <source>
        <dbReference type="ARBA" id="ARBA00012911"/>
    </source>
</evidence>
<comment type="subunit">
    <text evidence="4">Homotetramer.</text>
</comment>
<dbReference type="RefSeq" id="XP_015511797.1">
    <property type="nucleotide sequence ID" value="XM_015656311.2"/>
</dbReference>
<evidence type="ECO:0000256" key="3">
    <source>
        <dbReference type="ARBA" id="ARBA00006324"/>
    </source>
</evidence>
<gene>
    <name evidence="15" type="primary">LOC107218435</name>
</gene>
<protein>
    <recommendedName>
        <fullName evidence="5">N-acetylneuraminate lyase</fullName>
        <ecNumber evidence="5">4.1.3.3</ecNumber>
    </recommendedName>
</protein>
<dbReference type="SUPFAM" id="SSF51569">
    <property type="entry name" value="Aldolase"/>
    <property type="match status" value="1"/>
</dbReference>
<organism evidence="15">
    <name type="scientific">Neodiprion lecontei</name>
    <name type="common">Redheaded pine sawfly</name>
    <dbReference type="NCBI Taxonomy" id="441921"/>
    <lineage>
        <taxon>Eukaryota</taxon>
        <taxon>Metazoa</taxon>
        <taxon>Ecdysozoa</taxon>
        <taxon>Arthropoda</taxon>
        <taxon>Hexapoda</taxon>
        <taxon>Insecta</taxon>
        <taxon>Pterygota</taxon>
        <taxon>Neoptera</taxon>
        <taxon>Endopterygota</taxon>
        <taxon>Hymenoptera</taxon>
        <taxon>Tenthredinoidea</taxon>
        <taxon>Diprionidae</taxon>
        <taxon>Diprioninae</taxon>
        <taxon>Neodiprion</taxon>
    </lineage>
</organism>
<evidence type="ECO:0000256" key="9">
    <source>
        <dbReference type="ARBA" id="ARBA00023277"/>
    </source>
</evidence>
<keyword evidence="6" id="KW-0963">Cytoplasm</keyword>
<evidence type="ECO:0000256" key="10">
    <source>
        <dbReference type="ARBA" id="ARBA00044906"/>
    </source>
</evidence>
<dbReference type="GeneID" id="107218435"/>
<evidence type="ECO:0000256" key="4">
    <source>
        <dbReference type="ARBA" id="ARBA00011881"/>
    </source>
</evidence>
<keyword evidence="9" id="KW-0119">Carbohydrate metabolism</keyword>
<name>A0A6J0BCA3_NEOLC</name>
<feature type="active site" description="Proton donor/acceptor" evidence="12">
    <location>
        <position position="144"/>
    </location>
</feature>
<evidence type="ECO:0000256" key="1">
    <source>
        <dbReference type="ARBA" id="ARBA00004496"/>
    </source>
</evidence>
<dbReference type="GO" id="GO:0005737">
    <property type="term" value="C:cytoplasm"/>
    <property type="evidence" value="ECO:0007669"/>
    <property type="project" value="UniProtKB-SubCell"/>
</dbReference>
<comment type="similarity">
    <text evidence="3">Belongs to the DapA family. NanA subfamily.</text>
</comment>
<proteinExistence type="inferred from homology"/>
<dbReference type="InParanoid" id="A0A6J0BCA3"/>
<dbReference type="PRINTS" id="PR00146">
    <property type="entry name" value="DHPICSNTHASE"/>
</dbReference>
<dbReference type="InterPro" id="IPR013785">
    <property type="entry name" value="Aldolase_TIM"/>
</dbReference>
<evidence type="ECO:0000256" key="6">
    <source>
        <dbReference type="ARBA" id="ARBA00022490"/>
    </source>
</evidence>
<dbReference type="SMART" id="SM01130">
    <property type="entry name" value="DHDPS"/>
    <property type="match status" value="1"/>
</dbReference>
<dbReference type="Pfam" id="PF00701">
    <property type="entry name" value="DHDPS"/>
    <property type="match status" value="1"/>
</dbReference>
<dbReference type="EC" id="4.1.3.3" evidence="5"/>
<keyword evidence="14" id="KW-1185">Reference proteome</keyword>
<evidence type="ECO:0000313" key="14">
    <source>
        <dbReference type="Proteomes" id="UP000829291"/>
    </source>
</evidence>
<dbReference type="AlphaFoldDB" id="A0A6J0BCA3"/>
<feature type="binding site" evidence="13">
    <location>
        <position position="216"/>
    </location>
    <ligand>
        <name>pyruvate</name>
        <dbReference type="ChEBI" id="CHEBI:15361"/>
    </ligand>
</feature>
<reference evidence="15" key="1">
    <citation type="submission" date="2025-08" db="UniProtKB">
        <authorList>
            <consortium name="RefSeq"/>
        </authorList>
    </citation>
    <scope>IDENTIFICATION</scope>
    <source>
        <tissue evidence="15">Thorax and Abdomen</tissue>
    </source>
</reference>
<evidence type="ECO:0000256" key="8">
    <source>
        <dbReference type="ARBA" id="ARBA00023270"/>
    </source>
</evidence>
<feature type="active site" description="Schiff-base intermediate with substrate" evidence="12">
    <location>
        <position position="174"/>
    </location>
</feature>